<proteinExistence type="predicted"/>
<comment type="caution">
    <text evidence="1">The sequence shown here is derived from an EMBL/GenBank/DDBJ whole genome shotgun (WGS) entry which is preliminary data.</text>
</comment>
<protein>
    <submittedName>
        <fullName evidence="1">Uncharacterized protein</fullName>
    </submittedName>
</protein>
<dbReference type="OrthoDB" id="4775251at2"/>
<dbReference type="AlphaFoldDB" id="A0A7I9V2R2"/>
<dbReference type="RefSeq" id="WP_161928751.1">
    <property type="nucleotide sequence ID" value="NZ_BJOU01000019.1"/>
</dbReference>
<gene>
    <name evidence="1" type="ORF">nbrc107697_35210</name>
</gene>
<dbReference type="EMBL" id="BJOU01000019">
    <property type="protein sequence ID" value="GED99482.1"/>
    <property type="molecule type" value="Genomic_DNA"/>
</dbReference>
<evidence type="ECO:0000313" key="1">
    <source>
        <dbReference type="EMBL" id="GED99482.1"/>
    </source>
</evidence>
<keyword evidence="2" id="KW-1185">Reference proteome</keyword>
<reference evidence="2" key="1">
    <citation type="submission" date="2019-06" db="EMBL/GenBank/DDBJ databases">
        <title>Gordonia isolated from sludge of a wastewater treatment plant.</title>
        <authorList>
            <person name="Tamura T."/>
            <person name="Aoyama K."/>
            <person name="Kang Y."/>
            <person name="Saito S."/>
            <person name="Akiyama N."/>
            <person name="Yazawa K."/>
            <person name="Gonoi T."/>
            <person name="Mikami Y."/>
        </authorList>
    </citation>
    <scope>NUCLEOTIDE SEQUENCE [LARGE SCALE GENOMIC DNA]</scope>
    <source>
        <strain evidence="2">NBRC 107697</strain>
    </source>
</reference>
<accession>A0A7I9V2R2</accession>
<name>A0A7I9V2R2_9ACTN</name>
<dbReference type="Proteomes" id="UP000444980">
    <property type="component" value="Unassembled WGS sequence"/>
</dbReference>
<sequence length="112" mass="11468">METGVLDWIDSRTTTRSRSGAITVTTTAHGLPVAVRISDAALGMGADAVAARVLALCDEGRIAASVRLREHLAATGVDDEVLAAMSLSTADDLARAQSAEDAAACGSGSWLR</sequence>
<organism evidence="1 2">
    <name type="scientific">Gordonia crocea</name>
    <dbReference type="NCBI Taxonomy" id="589162"/>
    <lineage>
        <taxon>Bacteria</taxon>
        <taxon>Bacillati</taxon>
        <taxon>Actinomycetota</taxon>
        <taxon>Actinomycetes</taxon>
        <taxon>Mycobacteriales</taxon>
        <taxon>Gordoniaceae</taxon>
        <taxon>Gordonia</taxon>
    </lineage>
</organism>
<evidence type="ECO:0000313" key="2">
    <source>
        <dbReference type="Proteomes" id="UP000444980"/>
    </source>
</evidence>